<proteinExistence type="inferred from homology"/>
<dbReference type="Gene3D" id="1.10.1740.10">
    <property type="match status" value="1"/>
</dbReference>
<dbReference type="Pfam" id="PF08281">
    <property type="entry name" value="Sigma70_r4_2"/>
    <property type="match status" value="1"/>
</dbReference>
<feature type="domain" description="RNA polymerase sigma-70 region 2" evidence="6">
    <location>
        <begin position="27"/>
        <end position="91"/>
    </location>
</feature>
<dbReference type="CDD" id="cd06171">
    <property type="entry name" value="Sigma70_r4"/>
    <property type="match status" value="1"/>
</dbReference>
<dbReference type="InterPro" id="IPR013325">
    <property type="entry name" value="RNA_pol_sigma_r2"/>
</dbReference>
<evidence type="ECO:0000256" key="4">
    <source>
        <dbReference type="ARBA" id="ARBA00023163"/>
    </source>
</evidence>
<evidence type="ECO:0000256" key="5">
    <source>
        <dbReference type="SAM" id="MobiDB-lite"/>
    </source>
</evidence>
<evidence type="ECO:0000256" key="1">
    <source>
        <dbReference type="ARBA" id="ARBA00010641"/>
    </source>
</evidence>
<dbReference type="Gene3D" id="1.10.10.10">
    <property type="entry name" value="Winged helix-like DNA-binding domain superfamily/Winged helix DNA-binding domain"/>
    <property type="match status" value="1"/>
</dbReference>
<dbReference type="AlphaFoldDB" id="A0A852YKA3"/>
<dbReference type="InterPro" id="IPR013249">
    <property type="entry name" value="RNA_pol_sigma70_r4_t2"/>
</dbReference>
<keyword evidence="9" id="KW-1185">Reference proteome</keyword>
<sequence length="208" mass="22569">MDGGSRHQEPGRRTIDDDARVAAFSAFYRQHYALVLAVCERRLSDHEEAQDVTAEVFRVAWQKFAAADATLPWLYAIARNVIGNEYRRRTRSDALRERVGSVIATSSEAAVDGPDGSDGADLELRRAVAALKPADREVLFLAYWEDLSAADMAQVLGCSAATATTRLSRARAALRAQLDRTAERAGRTGRTDGSGRASATTAGGERRG</sequence>
<organism evidence="8 9">
    <name type="scientific">Schumannella luteola</name>
    <dbReference type="NCBI Taxonomy" id="472059"/>
    <lineage>
        <taxon>Bacteria</taxon>
        <taxon>Bacillati</taxon>
        <taxon>Actinomycetota</taxon>
        <taxon>Actinomycetes</taxon>
        <taxon>Micrococcales</taxon>
        <taxon>Microbacteriaceae</taxon>
        <taxon>Schumannella</taxon>
    </lineage>
</organism>
<dbReference type="InterPro" id="IPR014284">
    <property type="entry name" value="RNA_pol_sigma-70_dom"/>
</dbReference>
<evidence type="ECO:0000313" key="9">
    <source>
        <dbReference type="Proteomes" id="UP000553888"/>
    </source>
</evidence>
<feature type="domain" description="RNA polymerase sigma factor 70 region 4 type 2" evidence="7">
    <location>
        <begin position="122"/>
        <end position="174"/>
    </location>
</feature>
<protein>
    <submittedName>
        <fullName evidence="8">RNA polymerase sigma-70 factor (ECF subfamily)</fullName>
    </submittedName>
</protein>
<dbReference type="GO" id="GO:0006352">
    <property type="term" value="P:DNA-templated transcription initiation"/>
    <property type="evidence" value="ECO:0007669"/>
    <property type="project" value="InterPro"/>
</dbReference>
<dbReference type="SUPFAM" id="SSF88659">
    <property type="entry name" value="Sigma3 and sigma4 domains of RNA polymerase sigma factors"/>
    <property type="match status" value="1"/>
</dbReference>
<dbReference type="InterPro" id="IPR039425">
    <property type="entry name" value="RNA_pol_sigma-70-like"/>
</dbReference>
<name>A0A852YKA3_9MICO</name>
<dbReference type="PANTHER" id="PTHR43133:SF25">
    <property type="entry name" value="RNA POLYMERASE SIGMA FACTOR RFAY-RELATED"/>
    <property type="match status" value="1"/>
</dbReference>
<feature type="compositionally biased region" description="Low complexity" evidence="5">
    <location>
        <begin position="194"/>
        <end position="208"/>
    </location>
</feature>
<keyword evidence="2" id="KW-0805">Transcription regulation</keyword>
<dbReference type="NCBIfam" id="TIGR02937">
    <property type="entry name" value="sigma70-ECF"/>
    <property type="match status" value="1"/>
</dbReference>
<comment type="caution">
    <text evidence="8">The sequence shown here is derived from an EMBL/GenBank/DDBJ whole genome shotgun (WGS) entry which is preliminary data.</text>
</comment>
<dbReference type="GO" id="GO:0003677">
    <property type="term" value="F:DNA binding"/>
    <property type="evidence" value="ECO:0007669"/>
    <property type="project" value="InterPro"/>
</dbReference>
<dbReference type="InterPro" id="IPR036388">
    <property type="entry name" value="WH-like_DNA-bd_sf"/>
</dbReference>
<reference evidence="8 9" key="1">
    <citation type="submission" date="2020-07" db="EMBL/GenBank/DDBJ databases">
        <title>Sequencing the genomes of 1000 actinobacteria strains.</title>
        <authorList>
            <person name="Klenk H.-P."/>
        </authorList>
    </citation>
    <scope>NUCLEOTIDE SEQUENCE [LARGE SCALE GENOMIC DNA]</scope>
    <source>
        <strain evidence="8 9">DSM 23141</strain>
    </source>
</reference>
<evidence type="ECO:0000259" key="7">
    <source>
        <dbReference type="Pfam" id="PF08281"/>
    </source>
</evidence>
<keyword evidence="3" id="KW-0731">Sigma factor</keyword>
<keyword evidence="4" id="KW-0804">Transcription</keyword>
<evidence type="ECO:0000256" key="2">
    <source>
        <dbReference type="ARBA" id="ARBA00023015"/>
    </source>
</evidence>
<dbReference type="EMBL" id="JACBZY010000001">
    <property type="protein sequence ID" value="NYG98159.1"/>
    <property type="molecule type" value="Genomic_DNA"/>
</dbReference>
<dbReference type="RefSeq" id="WP_179565386.1">
    <property type="nucleotide sequence ID" value="NZ_JACBZY010000001.1"/>
</dbReference>
<evidence type="ECO:0000313" key="8">
    <source>
        <dbReference type="EMBL" id="NYG98159.1"/>
    </source>
</evidence>
<dbReference type="PANTHER" id="PTHR43133">
    <property type="entry name" value="RNA POLYMERASE ECF-TYPE SIGMA FACTO"/>
    <property type="match status" value="1"/>
</dbReference>
<dbReference type="Pfam" id="PF04542">
    <property type="entry name" value="Sigma70_r2"/>
    <property type="match status" value="1"/>
</dbReference>
<dbReference type="SUPFAM" id="SSF88946">
    <property type="entry name" value="Sigma2 domain of RNA polymerase sigma factors"/>
    <property type="match status" value="1"/>
</dbReference>
<gene>
    <name evidence="8" type="ORF">BJ979_000785</name>
</gene>
<accession>A0A852YKA3</accession>
<evidence type="ECO:0000259" key="6">
    <source>
        <dbReference type="Pfam" id="PF04542"/>
    </source>
</evidence>
<evidence type="ECO:0000256" key="3">
    <source>
        <dbReference type="ARBA" id="ARBA00023082"/>
    </source>
</evidence>
<feature type="compositionally biased region" description="Basic and acidic residues" evidence="5">
    <location>
        <begin position="179"/>
        <end position="190"/>
    </location>
</feature>
<comment type="similarity">
    <text evidence="1">Belongs to the sigma-70 factor family. ECF subfamily.</text>
</comment>
<dbReference type="InterPro" id="IPR013324">
    <property type="entry name" value="RNA_pol_sigma_r3/r4-like"/>
</dbReference>
<dbReference type="Proteomes" id="UP000553888">
    <property type="component" value="Unassembled WGS sequence"/>
</dbReference>
<dbReference type="GO" id="GO:0016987">
    <property type="term" value="F:sigma factor activity"/>
    <property type="evidence" value="ECO:0007669"/>
    <property type="project" value="UniProtKB-KW"/>
</dbReference>
<feature type="region of interest" description="Disordered" evidence="5">
    <location>
        <begin position="179"/>
        <end position="208"/>
    </location>
</feature>
<dbReference type="InterPro" id="IPR007627">
    <property type="entry name" value="RNA_pol_sigma70_r2"/>
</dbReference>